<dbReference type="Proteomes" id="UP001148313">
    <property type="component" value="Unassembled WGS sequence"/>
</dbReference>
<feature type="region of interest" description="Disordered" evidence="1">
    <location>
        <begin position="70"/>
        <end position="177"/>
    </location>
</feature>
<feature type="compositionally biased region" description="Basic and acidic residues" evidence="1">
    <location>
        <begin position="100"/>
        <end position="115"/>
    </location>
</feature>
<evidence type="ECO:0000256" key="1">
    <source>
        <dbReference type="SAM" id="MobiDB-lite"/>
    </source>
</evidence>
<dbReference type="EMBL" id="JAPJZH010000014">
    <property type="protein sequence ID" value="MDA4847635.1"/>
    <property type="molecule type" value="Genomic_DNA"/>
</dbReference>
<keyword evidence="3" id="KW-1185">Reference proteome</keyword>
<proteinExistence type="predicted"/>
<dbReference type="RefSeq" id="WP_271091472.1">
    <property type="nucleotide sequence ID" value="NZ_JAPJZH010000014.1"/>
</dbReference>
<organism evidence="2 3">
    <name type="scientific">Hoeflea poritis</name>
    <dbReference type="NCBI Taxonomy" id="2993659"/>
    <lineage>
        <taxon>Bacteria</taxon>
        <taxon>Pseudomonadati</taxon>
        <taxon>Pseudomonadota</taxon>
        <taxon>Alphaproteobacteria</taxon>
        <taxon>Hyphomicrobiales</taxon>
        <taxon>Rhizobiaceae</taxon>
        <taxon>Hoeflea</taxon>
    </lineage>
</organism>
<accession>A0ABT4VTW6</accession>
<dbReference type="PROSITE" id="PS51257">
    <property type="entry name" value="PROKAR_LIPOPROTEIN"/>
    <property type="match status" value="1"/>
</dbReference>
<sequence>MNRATGFRTGCTVAGAIAASLLVSGCVSSPTYGTDKTANAQLIDDLSNIVSIRPPKRNSEVAYAPRPAIVEPPAESGSALPAPQASLASKDNPQWPESPEETRQRLREEAEDARGNYRSPLATGSGSVTKEQQEQFRQAKALQKGAYTGRRFLSDPPVEYRQPAETAPVDDLGEPEFKKERARKKAAQKEKGWKIGNLWPF</sequence>
<name>A0ABT4VTW6_9HYPH</name>
<evidence type="ECO:0000313" key="2">
    <source>
        <dbReference type="EMBL" id="MDA4847635.1"/>
    </source>
</evidence>
<protein>
    <recommendedName>
        <fullName evidence="4">Lipoprotein</fullName>
    </recommendedName>
</protein>
<feature type="compositionally biased region" description="Low complexity" evidence="1">
    <location>
        <begin position="76"/>
        <end position="89"/>
    </location>
</feature>
<evidence type="ECO:0000313" key="3">
    <source>
        <dbReference type="Proteomes" id="UP001148313"/>
    </source>
</evidence>
<reference evidence="2" key="1">
    <citation type="submission" date="2022-11" db="EMBL/GenBank/DDBJ databases">
        <title>Hoeflea poritis sp. nov., isolated from scleractinian coral Porites lutea.</title>
        <authorList>
            <person name="Zhang G."/>
            <person name="Wei Q."/>
            <person name="Cai L."/>
        </authorList>
    </citation>
    <scope>NUCLEOTIDE SEQUENCE</scope>
    <source>
        <strain evidence="2">E7-10</strain>
    </source>
</reference>
<comment type="caution">
    <text evidence="2">The sequence shown here is derived from an EMBL/GenBank/DDBJ whole genome shotgun (WGS) entry which is preliminary data.</text>
</comment>
<gene>
    <name evidence="2" type="ORF">OOZ53_19900</name>
</gene>
<evidence type="ECO:0008006" key="4">
    <source>
        <dbReference type="Google" id="ProtNLM"/>
    </source>
</evidence>